<protein>
    <submittedName>
        <fullName evidence="1">(apollo) hypothetical protein</fullName>
    </submittedName>
</protein>
<organism evidence="1 2">
    <name type="scientific">Parnassius apollo</name>
    <name type="common">Apollo butterfly</name>
    <name type="synonym">Papilio apollo</name>
    <dbReference type="NCBI Taxonomy" id="110799"/>
    <lineage>
        <taxon>Eukaryota</taxon>
        <taxon>Metazoa</taxon>
        <taxon>Ecdysozoa</taxon>
        <taxon>Arthropoda</taxon>
        <taxon>Hexapoda</taxon>
        <taxon>Insecta</taxon>
        <taxon>Pterygota</taxon>
        <taxon>Neoptera</taxon>
        <taxon>Endopterygota</taxon>
        <taxon>Lepidoptera</taxon>
        <taxon>Glossata</taxon>
        <taxon>Ditrysia</taxon>
        <taxon>Papilionoidea</taxon>
        <taxon>Papilionidae</taxon>
        <taxon>Parnassiinae</taxon>
        <taxon>Parnassini</taxon>
        <taxon>Parnassius</taxon>
        <taxon>Parnassius</taxon>
    </lineage>
</organism>
<comment type="caution">
    <text evidence="1">The sequence shown here is derived from an EMBL/GenBank/DDBJ whole genome shotgun (WGS) entry which is preliminary data.</text>
</comment>
<reference evidence="1" key="1">
    <citation type="submission" date="2021-04" db="EMBL/GenBank/DDBJ databases">
        <authorList>
            <person name="Tunstrom K."/>
        </authorList>
    </citation>
    <scope>NUCLEOTIDE SEQUENCE</scope>
</reference>
<gene>
    <name evidence="1" type="ORF">PAPOLLO_LOCUS27802</name>
</gene>
<sequence>MAAHNVLIELNLACHEEDCVKVSESLALQEANNIQIDSVHNSFSVIDSINTDEILKTAKAISSKKKSMAIAVVGDIAAVPHDRELLGDM</sequence>
<dbReference type="EMBL" id="CAJQZP010001697">
    <property type="protein sequence ID" value="CAG5058941.1"/>
    <property type="molecule type" value="Genomic_DNA"/>
</dbReference>
<dbReference type="AlphaFoldDB" id="A0A8S3Y978"/>
<proteinExistence type="predicted"/>
<dbReference type="Proteomes" id="UP000691718">
    <property type="component" value="Unassembled WGS sequence"/>
</dbReference>
<name>A0A8S3Y978_PARAO</name>
<evidence type="ECO:0000313" key="2">
    <source>
        <dbReference type="Proteomes" id="UP000691718"/>
    </source>
</evidence>
<dbReference type="OrthoDB" id="6369905at2759"/>
<keyword evidence="2" id="KW-1185">Reference proteome</keyword>
<accession>A0A8S3Y978</accession>
<evidence type="ECO:0000313" key="1">
    <source>
        <dbReference type="EMBL" id="CAG5058941.1"/>
    </source>
</evidence>